<feature type="transmembrane region" description="Helical" evidence="7">
    <location>
        <begin position="34"/>
        <end position="55"/>
    </location>
</feature>
<keyword evidence="6 7" id="KW-0472">Membrane</keyword>
<dbReference type="EMBL" id="CP027569">
    <property type="protein sequence ID" value="AVO26412.1"/>
    <property type="molecule type" value="Genomic_DNA"/>
</dbReference>
<dbReference type="OrthoDB" id="3238334at2"/>
<keyword evidence="2" id="KW-0813">Transport</keyword>
<organism evidence="8 9">
    <name type="scientific">Megasphaera elsdenii</name>
    <dbReference type="NCBI Taxonomy" id="907"/>
    <lineage>
        <taxon>Bacteria</taxon>
        <taxon>Bacillati</taxon>
        <taxon>Bacillota</taxon>
        <taxon>Negativicutes</taxon>
        <taxon>Veillonellales</taxon>
        <taxon>Veillonellaceae</taxon>
        <taxon>Megasphaera</taxon>
    </lineage>
</organism>
<evidence type="ECO:0000256" key="3">
    <source>
        <dbReference type="ARBA" id="ARBA00022475"/>
    </source>
</evidence>
<dbReference type="RefSeq" id="WP_027895552.1">
    <property type="nucleotide sequence ID" value="NZ_CP027569.1"/>
</dbReference>
<evidence type="ECO:0000256" key="6">
    <source>
        <dbReference type="ARBA" id="ARBA00023136"/>
    </source>
</evidence>
<keyword evidence="4 7" id="KW-0812">Transmembrane</keyword>
<evidence type="ECO:0000256" key="4">
    <source>
        <dbReference type="ARBA" id="ARBA00022692"/>
    </source>
</evidence>
<keyword evidence="5 7" id="KW-1133">Transmembrane helix</keyword>
<dbReference type="AlphaFoldDB" id="A0A2S0M4P1"/>
<dbReference type="GO" id="GO:0016020">
    <property type="term" value="C:membrane"/>
    <property type="evidence" value="ECO:0007669"/>
    <property type="project" value="UniProtKB-SubCell"/>
</dbReference>
<reference evidence="8 9" key="1">
    <citation type="journal article" date="2018" name="Genome Announc.">
        <title>Complete genomes of two Megasphaera elsdenii strains, NCIMB 702410 and ATCC 25940.</title>
        <authorList>
            <person name="Hatmaker E.A."/>
            <person name="O'Dell K."/>
            <person name="Riley L.A."/>
            <person name="Klingeman D.M."/>
            <person name="Guss A.M."/>
        </authorList>
    </citation>
    <scope>NUCLEOTIDE SEQUENCE [LARGE SCALE GENOMIC DNA]</scope>
    <source>
        <strain evidence="8 9">NCIMB702410</strain>
    </source>
</reference>
<keyword evidence="3" id="KW-1003">Cell membrane</keyword>
<evidence type="ECO:0000313" key="9">
    <source>
        <dbReference type="Proteomes" id="UP000238358"/>
    </source>
</evidence>
<name>A0A2S0M4P1_MEGEL</name>
<feature type="transmembrane region" description="Helical" evidence="7">
    <location>
        <begin position="159"/>
        <end position="181"/>
    </location>
</feature>
<dbReference type="Proteomes" id="UP000238358">
    <property type="component" value="Chromosome"/>
</dbReference>
<evidence type="ECO:0000256" key="1">
    <source>
        <dbReference type="ARBA" id="ARBA00004141"/>
    </source>
</evidence>
<feature type="transmembrane region" description="Helical" evidence="7">
    <location>
        <begin position="248"/>
        <end position="267"/>
    </location>
</feature>
<dbReference type="InterPro" id="IPR004776">
    <property type="entry name" value="Mem_transp_PIN-like"/>
</dbReference>
<evidence type="ECO:0000256" key="5">
    <source>
        <dbReference type="ARBA" id="ARBA00022989"/>
    </source>
</evidence>
<accession>A0A2S0M4P1</accession>
<evidence type="ECO:0000256" key="2">
    <source>
        <dbReference type="ARBA" id="ARBA00022448"/>
    </source>
</evidence>
<feature type="transmembrane region" description="Helical" evidence="7">
    <location>
        <begin position="193"/>
        <end position="212"/>
    </location>
</feature>
<dbReference type="Pfam" id="PF03547">
    <property type="entry name" value="Mem_trans"/>
    <property type="match status" value="1"/>
</dbReference>
<dbReference type="PANTHER" id="PTHR36838">
    <property type="entry name" value="AUXIN EFFLUX CARRIER FAMILY PROTEIN"/>
    <property type="match status" value="1"/>
</dbReference>
<gene>
    <name evidence="8" type="ORF">C6Y28_01575</name>
</gene>
<feature type="transmembrane region" description="Helical" evidence="7">
    <location>
        <begin position="61"/>
        <end position="83"/>
    </location>
</feature>
<feature type="transmembrane region" description="Helical" evidence="7">
    <location>
        <begin position="224"/>
        <end position="242"/>
    </location>
</feature>
<feature type="transmembrane region" description="Helical" evidence="7">
    <location>
        <begin position="279"/>
        <end position="300"/>
    </location>
</feature>
<feature type="transmembrane region" description="Helical" evidence="7">
    <location>
        <begin position="6"/>
        <end position="22"/>
    </location>
</feature>
<proteinExistence type="predicted"/>
<comment type="subcellular location">
    <subcellularLocation>
        <location evidence="1">Membrane</location>
        <topology evidence="1">Multi-pass membrane protein</topology>
    </subcellularLocation>
</comment>
<evidence type="ECO:0000313" key="8">
    <source>
        <dbReference type="EMBL" id="AVO26412.1"/>
    </source>
</evidence>
<sequence>MEETIIKAAILVSFIFCGYTLKQLRLFGRSTFNTISTIVFNITLPSVILVNLNGIHFDTRYLLISLLAIIFNLIMVGMGYAAGRTKDEKAFYMLNMNGYNIGNFALPFVSYFFDSAAVLIVCIFDAGNSLMCLGGAYGLARCVLGEKGESIAMILAKTIFSSIPVLSYIIMITLSLAGFSLPQVVIDWAKIPASANTFLSMLMIGVALGLSLKKEYLHLIYTDVGLRLLTSVVIAAFVYFALDYPMAIKKVIMVLVFAPVAGMACYYTAKMKLKIEVAACISSFYILLSIVVMSAMIIALQSI</sequence>
<protein>
    <submittedName>
        <fullName evidence="8">Uncharacterized protein</fullName>
    </submittedName>
</protein>
<dbReference type="PANTHER" id="PTHR36838:SF3">
    <property type="entry name" value="TRANSPORTER AUXIN EFFLUX CARRIER EC FAMILY"/>
    <property type="match status" value="1"/>
</dbReference>
<feature type="transmembrane region" description="Helical" evidence="7">
    <location>
        <begin position="116"/>
        <end position="139"/>
    </location>
</feature>
<dbReference type="GO" id="GO:0055085">
    <property type="term" value="P:transmembrane transport"/>
    <property type="evidence" value="ECO:0007669"/>
    <property type="project" value="InterPro"/>
</dbReference>
<evidence type="ECO:0000256" key="7">
    <source>
        <dbReference type="SAM" id="Phobius"/>
    </source>
</evidence>